<feature type="region of interest" description="Disordered" evidence="5">
    <location>
        <begin position="579"/>
        <end position="670"/>
    </location>
</feature>
<dbReference type="GO" id="GO:0016925">
    <property type="term" value="P:protein sumoylation"/>
    <property type="evidence" value="ECO:0007669"/>
    <property type="project" value="TreeGrafter"/>
</dbReference>
<dbReference type="InterPro" id="IPR013083">
    <property type="entry name" value="Znf_RING/FYVE/PHD"/>
</dbReference>
<dbReference type="Pfam" id="PF02891">
    <property type="entry name" value="zf-MIZ"/>
    <property type="match status" value="1"/>
</dbReference>
<protein>
    <recommendedName>
        <fullName evidence="6">SP-RING-type domain-containing protein</fullName>
    </recommendedName>
</protein>
<evidence type="ECO:0000256" key="5">
    <source>
        <dbReference type="SAM" id="MobiDB-lite"/>
    </source>
</evidence>
<dbReference type="PANTHER" id="PTHR10782">
    <property type="entry name" value="ZINC FINGER MIZ DOMAIN-CONTAINING PROTEIN"/>
    <property type="match status" value="1"/>
</dbReference>
<dbReference type="AlphaFoldDB" id="A0AAN9EEM5"/>
<evidence type="ECO:0000256" key="4">
    <source>
        <dbReference type="PROSITE-ProRule" id="PRU00452"/>
    </source>
</evidence>
<evidence type="ECO:0000313" key="7">
    <source>
        <dbReference type="EMBL" id="KAK7253064.1"/>
    </source>
</evidence>
<sequence length="890" mass="97443">MGVTPAPNATPAFDGTGNQVSPSVVNTYRINAVSERLATHLQLGTRCEPFELYHLCLSLSRGIDYALANGEIPDRAHDLPALMKQICQRKNDEHVQAAAMVLMISVKNACEIGWFGTKESQELITSAEEMGKIYRSMGNVNSGLSSCLSTVQTIMERFYPSMKLGRILASIEAKPGFGACPVDFHITKNTVQKEKIFLLVVQTDSIETSACLISPQHVNFLLNGKGVDRRTTVLMDTGPQMPTNVTSMLKFGTNLLQAVGQFNGHYVILLAYMSVTSLPEHPVLQDYVQPAATSVDSDSDIIEGHSQISLNCPISFTRIKTPVKGRSCKHFQCFDFDNYIDISSRRPHWRCPHCNQCVSYADIRLDRNMVEVLKDVGENVVEVIVHADGSWKAVLENDHKMQNKAHNFEKQQTEPQESTCSPSTINNVLDLTDDDDLMEEIMNNTFETADRKPFQASVHGQFVTPSSTSLGMNSVGVDQTQTEDDFWSGLYLAHARSDTPTVGVSEHPTPPDTVSPAVNQEVDGHDTNSAINSVMHNQFSSPNNMQMQLSYNSVVNEYGRSVSIPRHISRAPVAVQALPVQSQASRPQQNLRTYSNSLLPNSSTTTPQVPSSNPTPADGFNAILSDTERQQRFSRSPMNPPQVSGVNSSVLQHHSATQNRGPPFNTSAPSQLQNTYRAGLFSEFGNAHLQQAFNPRAVHPTRSSNTQQFHSPPGVTRTGVVQPAGATASSQARVLAAAQASRQSASISVQNPTDSFRRLTGDPRGNVGGPPQSVSRADDLINLQSEQNWRPTAPMRGSLAGRHIPDDVRQQIIMPTQPSQSPRPQVPQLFRQTHPIQSSRPQGTQPVKPTNPVHSSRPPGPQPVRPTGVSPQLDVLIAKNRSTDNNSSNT</sequence>
<feature type="compositionally biased region" description="Polar residues" evidence="5">
    <location>
        <begin position="633"/>
        <end position="670"/>
    </location>
</feature>
<feature type="compositionally biased region" description="Polar residues" evidence="5">
    <location>
        <begin position="834"/>
        <end position="854"/>
    </location>
</feature>
<keyword evidence="3" id="KW-0862">Zinc</keyword>
<gene>
    <name evidence="7" type="ORF">RIF29_37469</name>
</gene>
<feature type="compositionally biased region" description="Low complexity" evidence="5">
    <location>
        <begin position="593"/>
        <end position="607"/>
    </location>
</feature>
<dbReference type="PROSITE" id="PS51044">
    <property type="entry name" value="ZF_SP_RING"/>
    <property type="match status" value="1"/>
</dbReference>
<evidence type="ECO:0000256" key="3">
    <source>
        <dbReference type="ARBA" id="ARBA00022833"/>
    </source>
</evidence>
<dbReference type="GO" id="GO:0061665">
    <property type="term" value="F:SUMO ligase activity"/>
    <property type="evidence" value="ECO:0007669"/>
    <property type="project" value="TreeGrafter"/>
</dbReference>
<dbReference type="EMBL" id="JAYWIO010000007">
    <property type="protein sequence ID" value="KAK7253064.1"/>
    <property type="molecule type" value="Genomic_DNA"/>
</dbReference>
<accession>A0AAN9EEM5</accession>
<evidence type="ECO:0000313" key="8">
    <source>
        <dbReference type="Proteomes" id="UP001372338"/>
    </source>
</evidence>
<feature type="region of interest" description="Disordered" evidence="5">
    <location>
        <begin position="745"/>
        <end position="776"/>
    </location>
</feature>
<dbReference type="CDD" id="cd16650">
    <property type="entry name" value="SP-RING_PIAS-like"/>
    <property type="match status" value="1"/>
</dbReference>
<dbReference type="Proteomes" id="UP001372338">
    <property type="component" value="Unassembled WGS sequence"/>
</dbReference>
<proteinExistence type="predicted"/>
<keyword evidence="1" id="KW-0479">Metal-binding</keyword>
<evidence type="ECO:0000259" key="6">
    <source>
        <dbReference type="PROSITE" id="PS51044"/>
    </source>
</evidence>
<keyword evidence="2 4" id="KW-0863">Zinc-finger</keyword>
<feature type="region of interest" description="Disordered" evidence="5">
    <location>
        <begin position="834"/>
        <end position="890"/>
    </location>
</feature>
<feature type="compositionally biased region" description="Polar residues" evidence="5">
    <location>
        <begin position="579"/>
        <end position="592"/>
    </location>
</feature>
<dbReference type="SUPFAM" id="SSF57850">
    <property type="entry name" value="RING/U-box"/>
    <property type="match status" value="1"/>
</dbReference>
<feature type="domain" description="SP-RING-type" evidence="6">
    <location>
        <begin position="297"/>
        <end position="378"/>
    </location>
</feature>
<evidence type="ECO:0000256" key="2">
    <source>
        <dbReference type="ARBA" id="ARBA00022771"/>
    </source>
</evidence>
<dbReference type="GO" id="GO:0008270">
    <property type="term" value="F:zinc ion binding"/>
    <property type="evidence" value="ECO:0007669"/>
    <property type="project" value="UniProtKB-KW"/>
</dbReference>
<dbReference type="GO" id="GO:0000785">
    <property type="term" value="C:chromatin"/>
    <property type="evidence" value="ECO:0007669"/>
    <property type="project" value="TreeGrafter"/>
</dbReference>
<dbReference type="Gene3D" id="3.30.40.10">
    <property type="entry name" value="Zinc/RING finger domain, C3HC4 (zinc finger)"/>
    <property type="match status" value="1"/>
</dbReference>
<organism evidence="7 8">
    <name type="scientific">Crotalaria pallida</name>
    <name type="common">Smooth rattlebox</name>
    <name type="synonym">Crotalaria striata</name>
    <dbReference type="NCBI Taxonomy" id="3830"/>
    <lineage>
        <taxon>Eukaryota</taxon>
        <taxon>Viridiplantae</taxon>
        <taxon>Streptophyta</taxon>
        <taxon>Embryophyta</taxon>
        <taxon>Tracheophyta</taxon>
        <taxon>Spermatophyta</taxon>
        <taxon>Magnoliopsida</taxon>
        <taxon>eudicotyledons</taxon>
        <taxon>Gunneridae</taxon>
        <taxon>Pentapetalae</taxon>
        <taxon>rosids</taxon>
        <taxon>fabids</taxon>
        <taxon>Fabales</taxon>
        <taxon>Fabaceae</taxon>
        <taxon>Papilionoideae</taxon>
        <taxon>50 kb inversion clade</taxon>
        <taxon>genistoids sensu lato</taxon>
        <taxon>core genistoids</taxon>
        <taxon>Crotalarieae</taxon>
        <taxon>Crotalaria</taxon>
    </lineage>
</organism>
<name>A0AAN9EEM5_CROPI</name>
<evidence type="ECO:0000256" key="1">
    <source>
        <dbReference type="ARBA" id="ARBA00022723"/>
    </source>
</evidence>
<comment type="caution">
    <text evidence="7">The sequence shown here is derived from an EMBL/GenBank/DDBJ whole genome shotgun (WGS) entry which is preliminary data.</text>
</comment>
<dbReference type="PANTHER" id="PTHR10782:SF4">
    <property type="entry name" value="TONALLI, ISOFORM E"/>
    <property type="match status" value="1"/>
</dbReference>
<keyword evidence="8" id="KW-1185">Reference proteome</keyword>
<dbReference type="InterPro" id="IPR004181">
    <property type="entry name" value="Znf_MIZ"/>
</dbReference>
<reference evidence="7 8" key="1">
    <citation type="submission" date="2024-01" db="EMBL/GenBank/DDBJ databases">
        <title>The genomes of 5 underutilized Papilionoideae crops provide insights into root nodulation and disease resistanc.</title>
        <authorList>
            <person name="Yuan L."/>
        </authorList>
    </citation>
    <scope>NUCLEOTIDE SEQUENCE [LARGE SCALE GENOMIC DNA]</scope>
    <source>
        <strain evidence="7">ZHUSHIDOU_FW_LH</strain>
        <tissue evidence="7">Leaf</tissue>
    </source>
</reference>